<accession>A0A481W5Z7</accession>
<name>A0A481W5Z7_9CAUD</name>
<gene>
    <name evidence="1" type="ORF">PSA21_160</name>
</gene>
<keyword evidence="2" id="KW-1185">Reference proteome</keyword>
<organism evidence="1 2">
    <name type="scientific">Pseudomonas phage Psa21</name>
    <dbReference type="NCBI Taxonomy" id="2530023"/>
    <lineage>
        <taxon>Viruses</taxon>
        <taxon>Duplodnaviria</taxon>
        <taxon>Heunggongvirae</taxon>
        <taxon>Uroviricota</taxon>
        <taxon>Caudoviricetes</taxon>
        <taxon>Chimalliviridae</taxon>
        <taxon>Tepukevirus</taxon>
        <taxon>Tepukevirus Psa21</taxon>
    </lineage>
</organism>
<dbReference type="Proteomes" id="UP000294134">
    <property type="component" value="Segment"/>
</dbReference>
<proteinExistence type="predicted"/>
<evidence type="ECO:0000313" key="1">
    <source>
        <dbReference type="EMBL" id="QBJ02687.1"/>
    </source>
</evidence>
<sequence>MRNTSIATLKLAQLLVGADGMVPVHHKVGKCTRWLVEEGRQTLDPTSVTHDFRIPLASLQVRSGSDAGGDFIHLVTPSRGKSWFDIVRTEGGSVEVLATIPEAVAESLEITLTTGELLTIRAGETAAKVTVINAAKHIHDPENNVLGMASLNSKLLYDQTKITFTHEVKDSGRLIMGHKDLPNWMN</sequence>
<evidence type="ECO:0000313" key="2">
    <source>
        <dbReference type="Proteomes" id="UP000294134"/>
    </source>
</evidence>
<protein>
    <submittedName>
        <fullName evidence="1">Uncharacterized protein</fullName>
    </submittedName>
</protein>
<dbReference type="EMBL" id="MK552327">
    <property type="protein sequence ID" value="QBJ02687.1"/>
    <property type="molecule type" value="Genomic_DNA"/>
</dbReference>
<reference evidence="1 2" key="1">
    <citation type="submission" date="2019-02" db="EMBL/GenBank/DDBJ databases">
        <authorList>
            <person name="Frampton R.A."/>
            <person name="Wojtus J.K."/>
            <person name="Fineran P.C."/>
            <person name="Hendrickson H.L."/>
        </authorList>
    </citation>
    <scope>NUCLEOTIDE SEQUENCE [LARGE SCALE GENOMIC DNA]</scope>
</reference>